<feature type="compositionally biased region" description="Basic and acidic residues" evidence="2">
    <location>
        <begin position="457"/>
        <end position="472"/>
    </location>
</feature>
<dbReference type="Proteomes" id="UP000076632">
    <property type="component" value="Unassembled WGS sequence"/>
</dbReference>
<organism evidence="4 5">
    <name type="scientific">Xylona heveae (strain CBS 132557 / TC161)</name>
    <dbReference type="NCBI Taxonomy" id="1328760"/>
    <lineage>
        <taxon>Eukaryota</taxon>
        <taxon>Fungi</taxon>
        <taxon>Dikarya</taxon>
        <taxon>Ascomycota</taxon>
        <taxon>Pezizomycotina</taxon>
        <taxon>Xylonomycetes</taxon>
        <taxon>Xylonales</taxon>
        <taxon>Xylonaceae</taxon>
        <taxon>Xylona</taxon>
    </lineage>
</organism>
<name>A0A161THA5_XYLHT</name>
<feature type="region of interest" description="Disordered" evidence="2">
    <location>
        <begin position="264"/>
        <end position="292"/>
    </location>
</feature>
<evidence type="ECO:0000313" key="4">
    <source>
        <dbReference type="EMBL" id="KZF25627.1"/>
    </source>
</evidence>
<sequence>MSEPPVFTGKIVPAKLAFLTIYNPSISLKDETLKDQIIFYYSSASKARRRAAATQGPGNVDNEEENERMRQVGLAQGMVEFARGFSGGEPVDSIETEKSRIVLYELERDWWILASIDLTRLPAIGHGKSATSGTSTPPAPEVEFSSREVSPPALLIQQLIRAHGIFLLHHGPSLNEIYMRLSKSRFCSILDRFWSFFAKEWDVLLNGNPAADIFGGLKLAAGGELGIGVGEEDWGSGEREVLEGLVDGTEGLIDLVVSRFGEPPANTAESSINQPSSAENDDPESGQQWPYAGVSPNQADGIIFSGLGAISRSSLKSVTDWMELLYTYGEDAYGVKDNPTSTRRRRRDRASASRTPSAAMRADQRVPLRLNRTIASPGTDLPVGIPPPIVTAANESLDRVSASIDSADAEGSRTPSEAGSTISDTLMKYFTLGYGSSWGGSFRKRMQSPNSSVSRDPSPHVKDQDENREATRSTEAQEQSAASLDTRITSQARRDRHTGHFMIGLKGSLDEDSQEEENNDDDEESRILLRSLHVALLDKTENKPGSSTKVGSDSGGHSSTEGPHSIAEKEGASQRQRILETKRARVVVYVRQPFIFTFIFDAQAGSLAMASFYRLLHRSLGPLYRSLLSSTSPDKVLERVDKALIPKSTTSTTNKEPIYDLVYDPPNMTVHTSIPNIPELASVFEPTLTGGSLPWTRIEALNVHTQILNTFSSTRRNTSEVERTCKTSRGWWVVWMRLPHPRTVPFDMKNNSPMSDYREAYLVRKASDYVAPASRSSGRFARDSGIAAGRGGWGPGKLAEGIGIDTRKYIEALLSLNR</sequence>
<accession>A0A161THA5</accession>
<dbReference type="OrthoDB" id="240546at2759"/>
<feature type="compositionally biased region" description="Polar residues" evidence="2">
    <location>
        <begin position="473"/>
        <end position="491"/>
    </location>
</feature>
<dbReference type="EMBL" id="KV407455">
    <property type="protein sequence ID" value="KZF25627.1"/>
    <property type="molecule type" value="Genomic_DNA"/>
</dbReference>
<dbReference type="GO" id="GO:0016192">
    <property type="term" value="P:vesicle-mediated transport"/>
    <property type="evidence" value="ECO:0007669"/>
    <property type="project" value="InterPro"/>
</dbReference>
<evidence type="ECO:0000256" key="1">
    <source>
        <dbReference type="ARBA" id="ARBA00005352"/>
    </source>
</evidence>
<evidence type="ECO:0000256" key="2">
    <source>
        <dbReference type="SAM" id="MobiDB-lite"/>
    </source>
</evidence>
<feature type="compositionally biased region" description="Acidic residues" evidence="2">
    <location>
        <begin position="510"/>
        <end position="524"/>
    </location>
</feature>
<feature type="region of interest" description="Disordered" evidence="2">
    <location>
        <begin position="538"/>
        <end position="574"/>
    </location>
</feature>
<reference evidence="4 5" key="1">
    <citation type="journal article" date="2016" name="Fungal Biol.">
        <title>The genome of Xylona heveae provides a window into fungal endophytism.</title>
        <authorList>
            <person name="Gazis R."/>
            <person name="Kuo A."/>
            <person name="Riley R."/>
            <person name="LaButti K."/>
            <person name="Lipzen A."/>
            <person name="Lin J."/>
            <person name="Amirebrahimi M."/>
            <person name="Hesse C.N."/>
            <person name="Spatafora J.W."/>
            <person name="Henrissat B."/>
            <person name="Hainaut M."/>
            <person name="Grigoriev I.V."/>
            <person name="Hibbett D.S."/>
        </authorList>
    </citation>
    <scope>NUCLEOTIDE SEQUENCE [LARGE SCALE GENOMIC DNA]</scope>
    <source>
        <strain evidence="4 5">TC161</strain>
    </source>
</reference>
<feature type="region of interest" description="Disordered" evidence="2">
    <location>
        <begin position="440"/>
        <end position="525"/>
    </location>
</feature>
<evidence type="ECO:0000259" key="3">
    <source>
        <dbReference type="Pfam" id="PF19031"/>
    </source>
</evidence>
<dbReference type="PANTHER" id="PTHR13056:SF0">
    <property type="entry name" value="VACUOLAR FUSION PROTEIN CCZ1 HOMOLOG-RELATED"/>
    <property type="match status" value="1"/>
</dbReference>
<feature type="domain" description="CCZ1/INTU/HSP4 first Longin" evidence="3">
    <location>
        <begin position="17"/>
        <end position="118"/>
    </location>
</feature>
<dbReference type="PANTHER" id="PTHR13056">
    <property type="entry name" value="VACUOLAR FUSION PROTEIN CCZ1 HOMOLOG-RELATED"/>
    <property type="match status" value="1"/>
</dbReference>
<keyword evidence="5" id="KW-1185">Reference proteome</keyword>
<protein>
    <recommendedName>
        <fullName evidence="3">CCZ1/INTU/HSP4 first Longin domain-containing protein</fullName>
    </recommendedName>
</protein>
<proteinExistence type="inferred from homology"/>
<gene>
    <name evidence="4" type="ORF">L228DRAFT_236702</name>
</gene>
<dbReference type="InterPro" id="IPR043987">
    <property type="entry name" value="CCZ1/INTU/HSP4_longin_1"/>
</dbReference>
<feature type="compositionally biased region" description="Polar residues" evidence="2">
    <location>
        <begin position="267"/>
        <end position="278"/>
    </location>
</feature>
<dbReference type="STRING" id="1328760.A0A161THA5"/>
<dbReference type="InParanoid" id="A0A161THA5"/>
<dbReference type="Pfam" id="PF19031">
    <property type="entry name" value="Intu_longin_1"/>
    <property type="match status" value="1"/>
</dbReference>
<dbReference type="OMA" id="IYDLVWD"/>
<evidence type="ECO:0000313" key="5">
    <source>
        <dbReference type="Proteomes" id="UP000076632"/>
    </source>
</evidence>
<dbReference type="AlphaFoldDB" id="A0A161THA5"/>
<comment type="similarity">
    <text evidence="1">Belongs to the CCZ1 family.</text>
</comment>
<dbReference type="GeneID" id="28895993"/>
<dbReference type="InterPro" id="IPR013176">
    <property type="entry name" value="Ccz1"/>
</dbReference>
<dbReference type="GO" id="GO:0035658">
    <property type="term" value="C:Mon1-Ccz1 complex"/>
    <property type="evidence" value="ECO:0007669"/>
    <property type="project" value="InterPro"/>
</dbReference>
<feature type="compositionally biased region" description="Low complexity" evidence="2">
    <location>
        <begin position="352"/>
        <end position="361"/>
    </location>
</feature>
<dbReference type="RefSeq" id="XP_018191182.1">
    <property type="nucleotide sequence ID" value="XM_018330856.1"/>
</dbReference>
<feature type="compositionally biased region" description="Polar residues" evidence="2">
    <location>
        <begin position="543"/>
        <end position="562"/>
    </location>
</feature>
<feature type="region of interest" description="Disordered" evidence="2">
    <location>
        <begin position="334"/>
        <end position="361"/>
    </location>
</feature>